<dbReference type="InterPro" id="IPR017853">
    <property type="entry name" value="GH"/>
</dbReference>
<dbReference type="PRINTS" id="PR00738">
    <property type="entry name" value="GLHYDRLASE20"/>
</dbReference>
<dbReference type="InterPro" id="IPR025705">
    <property type="entry name" value="Beta_hexosaminidase_sua/sub"/>
</dbReference>
<dbReference type="OrthoDB" id="9763537at2"/>
<dbReference type="Gene3D" id="3.30.379.10">
    <property type="entry name" value="Chitobiase/beta-hexosaminidase domain 2-like"/>
    <property type="match status" value="1"/>
</dbReference>
<gene>
    <name evidence="9" type="primary">exo I</name>
    <name evidence="9" type="ORF">ERS852572_02256</name>
</gene>
<name>A0A173UT13_9FIRM</name>
<evidence type="ECO:0000256" key="6">
    <source>
        <dbReference type="PIRSR" id="PIRSR625705-1"/>
    </source>
</evidence>
<feature type="active site" description="Proton donor" evidence="6">
    <location>
        <position position="281"/>
    </location>
</feature>
<comment type="catalytic activity">
    <reaction evidence="1">
        <text>Hydrolysis of terminal non-reducing N-acetyl-D-hexosamine residues in N-acetyl-beta-D-hexosaminides.</text>
        <dbReference type="EC" id="3.2.1.52"/>
    </reaction>
</comment>
<dbReference type="InterPro" id="IPR015882">
    <property type="entry name" value="HEX_bac_N"/>
</dbReference>
<evidence type="ECO:0000256" key="3">
    <source>
        <dbReference type="ARBA" id="ARBA00012663"/>
    </source>
</evidence>
<feature type="domain" description="Beta-hexosaminidase bacterial type N-terminal" evidence="8">
    <location>
        <begin position="2"/>
        <end position="124"/>
    </location>
</feature>
<dbReference type="PANTHER" id="PTHR22600">
    <property type="entry name" value="BETA-HEXOSAMINIDASE"/>
    <property type="match status" value="1"/>
</dbReference>
<keyword evidence="4 9" id="KW-0378">Hydrolase</keyword>
<dbReference type="GO" id="GO:0016020">
    <property type="term" value="C:membrane"/>
    <property type="evidence" value="ECO:0007669"/>
    <property type="project" value="TreeGrafter"/>
</dbReference>
<dbReference type="Proteomes" id="UP000095350">
    <property type="component" value="Unassembled WGS sequence"/>
</dbReference>
<evidence type="ECO:0000259" key="7">
    <source>
        <dbReference type="Pfam" id="PF00728"/>
    </source>
</evidence>
<evidence type="ECO:0000256" key="5">
    <source>
        <dbReference type="ARBA" id="ARBA00023295"/>
    </source>
</evidence>
<evidence type="ECO:0000256" key="4">
    <source>
        <dbReference type="ARBA" id="ARBA00022801"/>
    </source>
</evidence>
<dbReference type="GO" id="GO:0005975">
    <property type="term" value="P:carbohydrate metabolic process"/>
    <property type="evidence" value="ECO:0007669"/>
    <property type="project" value="InterPro"/>
</dbReference>
<dbReference type="Pfam" id="PF00728">
    <property type="entry name" value="Glyco_hydro_20"/>
    <property type="match status" value="1"/>
</dbReference>
<dbReference type="RefSeq" id="WP_055194661.1">
    <property type="nucleotide sequence ID" value="NZ_CABIYH010000016.1"/>
</dbReference>
<reference evidence="9 10" key="1">
    <citation type="submission" date="2015-09" db="EMBL/GenBank/DDBJ databases">
        <authorList>
            <consortium name="Pathogen Informatics"/>
        </authorList>
    </citation>
    <scope>NUCLEOTIDE SEQUENCE [LARGE SCALE GENOMIC DNA]</scope>
    <source>
        <strain evidence="9 10">2789STDY5834960</strain>
    </source>
</reference>
<dbReference type="GO" id="GO:0030203">
    <property type="term" value="P:glycosaminoglycan metabolic process"/>
    <property type="evidence" value="ECO:0007669"/>
    <property type="project" value="TreeGrafter"/>
</dbReference>
<evidence type="ECO:0000259" key="8">
    <source>
        <dbReference type="Pfam" id="PF02838"/>
    </source>
</evidence>
<dbReference type="SUPFAM" id="SSF51445">
    <property type="entry name" value="(Trans)glycosidases"/>
    <property type="match status" value="1"/>
</dbReference>
<dbReference type="STRING" id="166486.ERS852572_02256"/>
<dbReference type="InterPro" id="IPR015883">
    <property type="entry name" value="Glyco_hydro_20_cat"/>
</dbReference>
<evidence type="ECO:0000256" key="1">
    <source>
        <dbReference type="ARBA" id="ARBA00001231"/>
    </source>
</evidence>
<dbReference type="AlphaFoldDB" id="A0A173UT13"/>
<dbReference type="InterPro" id="IPR029018">
    <property type="entry name" value="Hex-like_dom2"/>
</dbReference>
<dbReference type="EC" id="3.2.1.52" evidence="3"/>
<dbReference type="PANTHER" id="PTHR22600:SF57">
    <property type="entry name" value="BETA-N-ACETYLHEXOSAMINIDASE"/>
    <property type="match status" value="1"/>
</dbReference>
<dbReference type="Gene3D" id="3.20.20.80">
    <property type="entry name" value="Glycosidases"/>
    <property type="match status" value="1"/>
</dbReference>
<keyword evidence="5 9" id="KW-0326">Glycosidase</keyword>
<sequence length="613" mass="70593">MYLLPKPKTIKEQDGQMLLCHSTHIVMTKEVAETEMHAAKRLQEAIRQETGFILPFSVGEVREGDLSLGIAKTLPEQTYEITIDEKGGQISGGDGAGVLYGVETFCQIVQQCGGILPCVQIQDAPDMPNRGYYFDQTRGRVLKLEELKKIADRMCRYKLNQLQLYVEHTYLFRDFSEMWRDQTPLTAEEIRELDSYCRERHIELVPSLASFGHLCTLLSTKTYGDLCEMEDSWKEPFSFWNRMRYHTINVSDERSLPLIKKMIAEYMQLFSSNKFNICADETFCLGKYKSKKLAEERGVHRLYIDYVKELAQFLVENGKIPMFWGDIIWNSPELMKELPESMICLNWGYAPEQREDETRAIAQTGAVQYLCPGVCGWNQWANLIENSYKNITRMCGYAAKYHGIGVLNTDWGDFGHVNDPAFSVPGMIYGAVFSWNGEKIPFAELNRMISRIEYGDTTGNYVSHLAEICGQSVFQWREAVMYYENRCLKHELEEGEDLFRGVDQAGVDAAADALRDIYKKLLESTQAMPETKKQMQLLSVTLQGIGIWNAVGLLTESMEKTGSFDMQKGLELAEKLECWFMAYKENWRATSKEGDLHHIAEIVFWYADWMRRK</sequence>
<evidence type="ECO:0000313" key="9">
    <source>
        <dbReference type="EMBL" id="CUN17155.1"/>
    </source>
</evidence>
<feature type="domain" description="Glycoside hydrolase family 20 catalytic" evidence="7">
    <location>
        <begin position="130"/>
        <end position="367"/>
    </location>
</feature>
<protein>
    <recommendedName>
        <fullName evidence="3">beta-N-acetylhexosaminidase</fullName>
        <ecNumber evidence="3">3.2.1.52</ecNumber>
    </recommendedName>
</protein>
<dbReference type="GO" id="GO:0004563">
    <property type="term" value="F:beta-N-acetylhexosaminidase activity"/>
    <property type="evidence" value="ECO:0007669"/>
    <property type="project" value="UniProtKB-EC"/>
</dbReference>
<organism evidence="9 10">
    <name type="scientific">Roseburia intestinalis</name>
    <dbReference type="NCBI Taxonomy" id="166486"/>
    <lineage>
        <taxon>Bacteria</taxon>
        <taxon>Bacillati</taxon>
        <taxon>Bacillota</taxon>
        <taxon>Clostridia</taxon>
        <taxon>Lachnospirales</taxon>
        <taxon>Lachnospiraceae</taxon>
        <taxon>Roseburia</taxon>
    </lineage>
</organism>
<proteinExistence type="inferred from homology"/>
<dbReference type="PaxDb" id="166486-ERS852572_02256"/>
<dbReference type="SUPFAM" id="SSF55545">
    <property type="entry name" value="beta-N-acetylhexosaminidase-like domain"/>
    <property type="match status" value="1"/>
</dbReference>
<dbReference type="Pfam" id="PF02838">
    <property type="entry name" value="Glyco_hydro_20b"/>
    <property type="match status" value="1"/>
</dbReference>
<accession>A0A173UT13</accession>
<comment type="similarity">
    <text evidence="2">Belongs to the glycosyl hydrolase 20 family.</text>
</comment>
<evidence type="ECO:0000256" key="2">
    <source>
        <dbReference type="ARBA" id="ARBA00006285"/>
    </source>
</evidence>
<dbReference type="EMBL" id="CYXZ01000016">
    <property type="protein sequence ID" value="CUN17155.1"/>
    <property type="molecule type" value="Genomic_DNA"/>
</dbReference>
<evidence type="ECO:0000313" key="10">
    <source>
        <dbReference type="Proteomes" id="UP000095350"/>
    </source>
</evidence>